<comment type="caution">
    <text evidence="8">The sequence shown here is derived from an EMBL/GenBank/DDBJ whole genome shotgun (WGS) entry which is preliminary data.</text>
</comment>
<dbReference type="PANTHER" id="PTHR45855:SF12">
    <property type="entry name" value="TRANSCRIPTION FACTOR PIF7-LIKE ISOFORM X1"/>
    <property type="match status" value="1"/>
</dbReference>
<sequence length="423" mass="46762">MSEWIVSNWNKRQQQRQEQQGVEEGEEGNRSSHVHNNSPRPSTHHVLVPPKSTYEVAELTWENGQLAMHGLGGLLPTTPTKPTGGRSGDTLESIVHQATYHKQNPNVVPQHDPTPADISSTGASFVGKWAEISACARTAPILVGKQMRSKSEQYGKNFSSSIIQEEPTDRSACASPSATFCKDNDATMATWASFESPSSLKTKTTDEDSACQDRSENLDEERETKCETVRSLSTRRSRAAANHNQSERRRRDRINQKMKALQRLVPNSSKTDKASMLDEVIEYLKQLQAQVHMMSSARNMPQMMMPLAMQQHIQMSLLARMGMGVGLGGLIHPPPVASVTPTFVPPPFMMPPMIPTRAQAPPTPDATVSNNSVPFPDPYCTFLAQQSMNMDLYNKMAALYRQQVNQTTQPTSIPLPSSHVQGG</sequence>
<keyword evidence="5" id="KW-0539">Nucleus</keyword>
<evidence type="ECO:0000256" key="2">
    <source>
        <dbReference type="ARBA" id="ARBA00023015"/>
    </source>
</evidence>
<evidence type="ECO:0000313" key="8">
    <source>
        <dbReference type="EMBL" id="THG03291.1"/>
    </source>
</evidence>
<dbReference type="GO" id="GO:0005634">
    <property type="term" value="C:nucleus"/>
    <property type="evidence" value="ECO:0007669"/>
    <property type="project" value="UniProtKB-SubCell"/>
</dbReference>
<dbReference type="SMART" id="SM00353">
    <property type="entry name" value="HLH"/>
    <property type="match status" value="1"/>
</dbReference>
<dbReference type="PANTHER" id="PTHR45855">
    <property type="entry name" value="TRANSCRIPTION FACTOR PIF1-RELATED"/>
    <property type="match status" value="1"/>
</dbReference>
<feature type="compositionally biased region" description="Polar residues" evidence="6">
    <location>
        <begin position="1"/>
        <end position="11"/>
    </location>
</feature>
<dbReference type="InterPro" id="IPR011598">
    <property type="entry name" value="bHLH_dom"/>
</dbReference>
<gene>
    <name evidence="8" type="ORF">TEA_023222</name>
</gene>
<organism evidence="8 9">
    <name type="scientific">Camellia sinensis var. sinensis</name>
    <name type="common">China tea</name>
    <dbReference type="NCBI Taxonomy" id="542762"/>
    <lineage>
        <taxon>Eukaryota</taxon>
        <taxon>Viridiplantae</taxon>
        <taxon>Streptophyta</taxon>
        <taxon>Embryophyta</taxon>
        <taxon>Tracheophyta</taxon>
        <taxon>Spermatophyta</taxon>
        <taxon>Magnoliopsida</taxon>
        <taxon>eudicotyledons</taxon>
        <taxon>Gunneridae</taxon>
        <taxon>Pentapetalae</taxon>
        <taxon>asterids</taxon>
        <taxon>Ericales</taxon>
        <taxon>Theaceae</taxon>
        <taxon>Camellia</taxon>
    </lineage>
</organism>
<dbReference type="InterPro" id="IPR031066">
    <property type="entry name" value="bHLH_ALC-like_plant"/>
</dbReference>
<dbReference type="EMBL" id="SDRB02010989">
    <property type="protein sequence ID" value="THG03291.1"/>
    <property type="molecule type" value="Genomic_DNA"/>
</dbReference>
<keyword evidence="3" id="KW-0238">DNA-binding</keyword>
<evidence type="ECO:0000256" key="4">
    <source>
        <dbReference type="ARBA" id="ARBA00023163"/>
    </source>
</evidence>
<dbReference type="GO" id="GO:0003677">
    <property type="term" value="F:DNA binding"/>
    <property type="evidence" value="ECO:0007669"/>
    <property type="project" value="UniProtKB-KW"/>
</dbReference>
<dbReference type="CDD" id="cd11445">
    <property type="entry name" value="bHLH_AtPIF_like"/>
    <property type="match status" value="1"/>
</dbReference>
<keyword evidence="4" id="KW-0804">Transcription</keyword>
<evidence type="ECO:0000256" key="6">
    <source>
        <dbReference type="SAM" id="MobiDB-lite"/>
    </source>
</evidence>
<comment type="subcellular location">
    <subcellularLocation>
        <location evidence="1">Nucleus</location>
    </subcellularLocation>
</comment>
<feature type="compositionally biased region" description="Basic and acidic residues" evidence="6">
    <location>
        <begin position="245"/>
        <end position="255"/>
    </location>
</feature>
<name>A0A4S4DK77_CAMSN</name>
<protein>
    <recommendedName>
        <fullName evidence="7">BHLH domain-containing protein</fullName>
    </recommendedName>
</protein>
<evidence type="ECO:0000256" key="5">
    <source>
        <dbReference type="ARBA" id="ARBA00023242"/>
    </source>
</evidence>
<feature type="domain" description="BHLH" evidence="7">
    <location>
        <begin position="238"/>
        <end position="287"/>
    </location>
</feature>
<dbReference type="SUPFAM" id="SSF47459">
    <property type="entry name" value="HLH, helix-loop-helix DNA-binding domain"/>
    <property type="match status" value="1"/>
</dbReference>
<evidence type="ECO:0000313" key="9">
    <source>
        <dbReference type="Proteomes" id="UP000306102"/>
    </source>
</evidence>
<dbReference type="GO" id="GO:0046983">
    <property type="term" value="F:protein dimerization activity"/>
    <property type="evidence" value="ECO:0007669"/>
    <property type="project" value="InterPro"/>
</dbReference>
<dbReference type="STRING" id="542762.A0A4S4DK77"/>
<dbReference type="AlphaFoldDB" id="A0A4S4DK77"/>
<dbReference type="PROSITE" id="PS50888">
    <property type="entry name" value="BHLH"/>
    <property type="match status" value="1"/>
</dbReference>
<dbReference type="InterPro" id="IPR047265">
    <property type="entry name" value="PIF1-like_bHLH"/>
</dbReference>
<feature type="compositionally biased region" description="Basic and acidic residues" evidence="6">
    <location>
        <begin position="203"/>
        <end position="228"/>
    </location>
</feature>
<dbReference type="Gene3D" id="4.10.280.10">
    <property type="entry name" value="Helix-loop-helix DNA-binding domain"/>
    <property type="match status" value="1"/>
</dbReference>
<feature type="region of interest" description="Disordered" evidence="6">
    <location>
        <begin position="1"/>
        <end position="48"/>
    </location>
</feature>
<accession>A0A4S4DK77</accession>
<dbReference type="Proteomes" id="UP000306102">
    <property type="component" value="Unassembled WGS sequence"/>
</dbReference>
<feature type="region of interest" description="Disordered" evidence="6">
    <location>
        <begin position="195"/>
        <end position="255"/>
    </location>
</feature>
<keyword evidence="2" id="KW-0805">Transcription regulation</keyword>
<keyword evidence="9" id="KW-1185">Reference proteome</keyword>
<reference evidence="8 9" key="1">
    <citation type="journal article" date="2018" name="Proc. Natl. Acad. Sci. U.S.A.">
        <title>Draft genome sequence of Camellia sinensis var. sinensis provides insights into the evolution of the tea genome and tea quality.</title>
        <authorList>
            <person name="Wei C."/>
            <person name="Yang H."/>
            <person name="Wang S."/>
            <person name="Zhao J."/>
            <person name="Liu C."/>
            <person name="Gao L."/>
            <person name="Xia E."/>
            <person name="Lu Y."/>
            <person name="Tai Y."/>
            <person name="She G."/>
            <person name="Sun J."/>
            <person name="Cao H."/>
            <person name="Tong W."/>
            <person name="Gao Q."/>
            <person name="Li Y."/>
            <person name="Deng W."/>
            <person name="Jiang X."/>
            <person name="Wang W."/>
            <person name="Chen Q."/>
            <person name="Zhang S."/>
            <person name="Li H."/>
            <person name="Wu J."/>
            <person name="Wang P."/>
            <person name="Li P."/>
            <person name="Shi C."/>
            <person name="Zheng F."/>
            <person name="Jian J."/>
            <person name="Huang B."/>
            <person name="Shan D."/>
            <person name="Shi M."/>
            <person name="Fang C."/>
            <person name="Yue Y."/>
            <person name="Li F."/>
            <person name="Li D."/>
            <person name="Wei S."/>
            <person name="Han B."/>
            <person name="Jiang C."/>
            <person name="Yin Y."/>
            <person name="Xia T."/>
            <person name="Zhang Z."/>
            <person name="Bennetzen J.L."/>
            <person name="Zhao S."/>
            <person name="Wan X."/>
        </authorList>
    </citation>
    <scope>NUCLEOTIDE SEQUENCE [LARGE SCALE GENOMIC DNA]</scope>
    <source>
        <strain evidence="9">cv. Shuchazao</strain>
        <tissue evidence="8">Leaf</tissue>
    </source>
</reference>
<dbReference type="InterPro" id="IPR036638">
    <property type="entry name" value="HLH_DNA-bd_sf"/>
</dbReference>
<dbReference type="FunFam" id="4.10.280.10:FF:000004">
    <property type="entry name" value="Basic helix-loop-helix transcription factor"/>
    <property type="match status" value="1"/>
</dbReference>
<evidence type="ECO:0000256" key="3">
    <source>
        <dbReference type="ARBA" id="ARBA00023125"/>
    </source>
</evidence>
<evidence type="ECO:0000259" key="7">
    <source>
        <dbReference type="PROSITE" id="PS50888"/>
    </source>
</evidence>
<dbReference type="Pfam" id="PF00010">
    <property type="entry name" value="HLH"/>
    <property type="match status" value="1"/>
</dbReference>
<evidence type="ECO:0000256" key="1">
    <source>
        <dbReference type="ARBA" id="ARBA00004123"/>
    </source>
</evidence>
<proteinExistence type="predicted"/>